<accession>A0A8J4PR47</accession>
<evidence type="ECO:0000313" key="1">
    <source>
        <dbReference type="EMBL" id="KAF2071360.1"/>
    </source>
</evidence>
<dbReference type="AlphaFoldDB" id="A0A8J4PR47"/>
<comment type="caution">
    <text evidence="1">The sequence shown here is derived from an EMBL/GenBank/DDBJ whole genome shotgun (WGS) entry which is preliminary data.</text>
</comment>
<sequence length="67" mass="7517">MIFKSINSVLNLSSFSKKSSILSINNQENSNTIGQNQTSAQISNQFPQAHGRIRLFFSQPNFWGPIC</sequence>
<proteinExistence type="predicted"/>
<gene>
    <name evidence="1" type="ORF">CYY_007319</name>
</gene>
<organism evidence="1 2">
    <name type="scientific">Polysphondylium violaceum</name>
    <dbReference type="NCBI Taxonomy" id="133409"/>
    <lineage>
        <taxon>Eukaryota</taxon>
        <taxon>Amoebozoa</taxon>
        <taxon>Evosea</taxon>
        <taxon>Eumycetozoa</taxon>
        <taxon>Dictyostelia</taxon>
        <taxon>Dictyosteliales</taxon>
        <taxon>Dictyosteliaceae</taxon>
        <taxon>Polysphondylium</taxon>
    </lineage>
</organism>
<name>A0A8J4PR47_9MYCE</name>
<keyword evidence="2" id="KW-1185">Reference proteome</keyword>
<dbReference type="EMBL" id="AJWJ01000383">
    <property type="protein sequence ID" value="KAF2071360.1"/>
    <property type="molecule type" value="Genomic_DNA"/>
</dbReference>
<evidence type="ECO:0000313" key="2">
    <source>
        <dbReference type="Proteomes" id="UP000695562"/>
    </source>
</evidence>
<dbReference type="Proteomes" id="UP000695562">
    <property type="component" value="Unassembled WGS sequence"/>
</dbReference>
<protein>
    <submittedName>
        <fullName evidence="1">Uncharacterized protein</fullName>
    </submittedName>
</protein>
<reference evidence="1" key="1">
    <citation type="submission" date="2020-01" db="EMBL/GenBank/DDBJ databases">
        <title>Development of genomics and gene disruption for Polysphondylium violaceum indicates a role for the polyketide synthase stlB in stalk morphogenesis.</title>
        <authorList>
            <person name="Narita B."/>
            <person name="Kawabe Y."/>
            <person name="Kin K."/>
            <person name="Saito T."/>
            <person name="Gibbs R."/>
            <person name="Kuspa A."/>
            <person name="Muzny D."/>
            <person name="Queller D."/>
            <person name="Richards S."/>
            <person name="Strassman J."/>
            <person name="Sucgang R."/>
            <person name="Worley K."/>
            <person name="Schaap P."/>
        </authorList>
    </citation>
    <scope>NUCLEOTIDE SEQUENCE</scope>
    <source>
        <strain evidence="1">QSvi11</strain>
    </source>
</reference>